<sequence length="126" mass="14146">MDKKISLSLKCVQEVIDEFRQDDKVDAAVRGELSTFMKERWQGEVYSEEEDASLKRLSNKFEVSLKEGNWKTVKSPDPFVTMEFMGLGSDGGSTVGIGRAVTVVDATMEDCAAWEWAKMTRQRGLA</sequence>
<evidence type="ECO:0000313" key="1">
    <source>
        <dbReference type="EMBL" id="GMH72308.1"/>
    </source>
</evidence>
<organism evidence="1 2">
    <name type="scientific">Triparma laevis f. longispina</name>
    <dbReference type="NCBI Taxonomy" id="1714387"/>
    <lineage>
        <taxon>Eukaryota</taxon>
        <taxon>Sar</taxon>
        <taxon>Stramenopiles</taxon>
        <taxon>Ochrophyta</taxon>
        <taxon>Bolidophyceae</taxon>
        <taxon>Parmales</taxon>
        <taxon>Triparmaceae</taxon>
        <taxon>Triparma</taxon>
    </lineage>
</organism>
<protein>
    <submittedName>
        <fullName evidence="1">Uncharacterized protein</fullName>
    </submittedName>
</protein>
<comment type="caution">
    <text evidence="1">The sequence shown here is derived from an EMBL/GenBank/DDBJ whole genome shotgun (WGS) entry which is preliminary data.</text>
</comment>
<name>A0A9W7ANJ1_9STRA</name>
<dbReference type="AlphaFoldDB" id="A0A9W7ANJ1"/>
<gene>
    <name evidence="1" type="ORF">TrLO_g5596</name>
</gene>
<evidence type="ECO:0000313" key="2">
    <source>
        <dbReference type="Proteomes" id="UP001165122"/>
    </source>
</evidence>
<proteinExistence type="predicted"/>
<dbReference type="EMBL" id="BRXW01000652">
    <property type="protein sequence ID" value="GMH72308.1"/>
    <property type="molecule type" value="Genomic_DNA"/>
</dbReference>
<reference evidence="2" key="1">
    <citation type="journal article" date="2023" name="Commun. Biol.">
        <title>Genome analysis of Parmales, the sister group of diatoms, reveals the evolutionary specialization of diatoms from phago-mixotrophs to photoautotrophs.</title>
        <authorList>
            <person name="Ban H."/>
            <person name="Sato S."/>
            <person name="Yoshikawa S."/>
            <person name="Yamada K."/>
            <person name="Nakamura Y."/>
            <person name="Ichinomiya M."/>
            <person name="Sato N."/>
            <person name="Blanc-Mathieu R."/>
            <person name="Endo H."/>
            <person name="Kuwata A."/>
            <person name="Ogata H."/>
        </authorList>
    </citation>
    <scope>NUCLEOTIDE SEQUENCE [LARGE SCALE GENOMIC DNA]</scope>
    <source>
        <strain evidence="2">NIES 3700</strain>
    </source>
</reference>
<accession>A0A9W7ANJ1</accession>
<keyword evidence="2" id="KW-1185">Reference proteome</keyword>
<dbReference type="Proteomes" id="UP001165122">
    <property type="component" value="Unassembled WGS sequence"/>
</dbReference>